<dbReference type="AlphaFoldDB" id="A0A4C2A8S9"/>
<name>A0A4C2A8S9_EUMVA</name>
<gene>
    <name evidence="2" type="ORF">EVAR_70469_1</name>
</gene>
<evidence type="ECO:0000313" key="3">
    <source>
        <dbReference type="Proteomes" id="UP000299102"/>
    </source>
</evidence>
<sequence length="109" mass="11860">MPSAHDSPTGGLLGSPRHRESREISTRIVTSKCHRCAVSAPGVKVSTDEIEHAMSYCIVDFVSRNDVDVGVSILSSAIDTPFQFVIVFIEFELSPVKGLVTELRDRGLS</sequence>
<accession>A0A4C2A8S9</accession>
<reference evidence="2 3" key="1">
    <citation type="journal article" date="2019" name="Commun. Biol.">
        <title>The bagworm genome reveals a unique fibroin gene that provides high tensile strength.</title>
        <authorList>
            <person name="Kono N."/>
            <person name="Nakamura H."/>
            <person name="Ohtoshi R."/>
            <person name="Tomita M."/>
            <person name="Numata K."/>
            <person name="Arakawa K."/>
        </authorList>
    </citation>
    <scope>NUCLEOTIDE SEQUENCE [LARGE SCALE GENOMIC DNA]</scope>
</reference>
<organism evidence="2 3">
    <name type="scientific">Eumeta variegata</name>
    <name type="common">Bagworm moth</name>
    <name type="synonym">Eumeta japonica</name>
    <dbReference type="NCBI Taxonomy" id="151549"/>
    <lineage>
        <taxon>Eukaryota</taxon>
        <taxon>Metazoa</taxon>
        <taxon>Ecdysozoa</taxon>
        <taxon>Arthropoda</taxon>
        <taxon>Hexapoda</taxon>
        <taxon>Insecta</taxon>
        <taxon>Pterygota</taxon>
        <taxon>Neoptera</taxon>
        <taxon>Endopterygota</taxon>
        <taxon>Lepidoptera</taxon>
        <taxon>Glossata</taxon>
        <taxon>Ditrysia</taxon>
        <taxon>Tineoidea</taxon>
        <taxon>Psychidae</taxon>
        <taxon>Oiketicinae</taxon>
        <taxon>Eumeta</taxon>
    </lineage>
</organism>
<evidence type="ECO:0000313" key="2">
    <source>
        <dbReference type="EMBL" id="GBP96212.1"/>
    </source>
</evidence>
<protein>
    <submittedName>
        <fullName evidence="2">Uncharacterized protein</fullName>
    </submittedName>
</protein>
<proteinExistence type="predicted"/>
<evidence type="ECO:0000256" key="1">
    <source>
        <dbReference type="SAM" id="MobiDB-lite"/>
    </source>
</evidence>
<comment type="caution">
    <text evidence="2">The sequence shown here is derived from an EMBL/GenBank/DDBJ whole genome shotgun (WGS) entry which is preliminary data.</text>
</comment>
<dbReference type="Proteomes" id="UP000299102">
    <property type="component" value="Unassembled WGS sequence"/>
</dbReference>
<feature type="region of interest" description="Disordered" evidence="1">
    <location>
        <begin position="1"/>
        <end position="21"/>
    </location>
</feature>
<keyword evidence="3" id="KW-1185">Reference proteome</keyword>
<dbReference type="EMBL" id="BGZK01002753">
    <property type="protein sequence ID" value="GBP96212.1"/>
    <property type="molecule type" value="Genomic_DNA"/>
</dbReference>